<accession>A0A3R6DE03</accession>
<proteinExistence type="predicted"/>
<evidence type="ECO:0000313" key="1">
    <source>
        <dbReference type="EMBL" id="RHA70171.1"/>
    </source>
</evidence>
<organism evidence="1 2">
    <name type="scientific">Roseburia intestinalis</name>
    <dbReference type="NCBI Taxonomy" id="166486"/>
    <lineage>
        <taxon>Bacteria</taxon>
        <taxon>Bacillati</taxon>
        <taxon>Bacillota</taxon>
        <taxon>Clostridia</taxon>
        <taxon>Lachnospirales</taxon>
        <taxon>Lachnospiraceae</taxon>
        <taxon>Roseburia</taxon>
    </lineage>
</organism>
<dbReference type="Proteomes" id="UP000284465">
    <property type="component" value="Unassembled WGS sequence"/>
</dbReference>
<name>A0A3R6DE03_9FIRM</name>
<comment type="caution">
    <text evidence="1">The sequence shown here is derived from an EMBL/GenBank/DDBJ whole genome shotgun (WGS) entry which is preliminary data.</text>
</comment>
<sequence length="169" mass="19065">MKKKSIIAICAVLVILVLAAVLVLTGNRGNISNVNRVVGYSALYGENSINEAFDVIEEKFAKDFEGCTLTELRYDKDVENRFAEEIEKYHKENNQLGVLITYQRDSASSTPQVLLSNFLPVQHIPCTDPNTAFHLITKKATVSPLQLFAYIYYFTNSFTFAFLPTRSLK</sequence>
<evidence type="ECO:0000313" key="2">
    <source>
        <dbReference type="Proteomes" id="UP000284465"/>
    </source>
</evidence>
<reference evidence="1 2" key="1">
    <citation type="submission" date="2018-08" db="EMBL/GenBank/DDBJ databases">
        <title>A genome reference for cultivated species of the human gut microbiota.</title>
        <authorList>
            <person name="Zou Y."/>
            <person name="Xue W."/>
            <person name="Luo G."/>
        </authorList>
    </citation>
    <scope>NUCLEOTIDE SEQUENCE [LARGE SCALE GENOMIC DNA]</scope>
    <source>
        <strain evidence="1 2">AM43-11</strain>
    </source>
</reference>
<dbReference type="RefSeq" id="WP_118589902.1">
    <property type="nucleotide sequence ID" value="NZ_JAAILV010000004.1"/>
</dbReference>
<dbReference type="EMBL" id="QSFP01000001">
    <property type="protein sequence ID" value="RHA70171.1"/>
    <property type="molecule type" value="Genomic_DNA"/>
</dbReference>
<dbReference type="AlphaFoldDB" id="A0A3R6DE03"/>
<protein>
    <submittedName>
        <fullName evidence="1">Uncharacterized protein</fullName>
    </submittedName>
</protein>
<gene>
    <name evidence="1" type="ORF">DW927_00460</name>
</gene>